<dbReference type="Proteomes" id="UP000188268">
    <property type="component" value="Unassembled WGS sequence"/>
</dbReference>
<evidence type="ECO:0000313" key="1">
    <source>
        <dbReference type="EMBL" id="OMO67276.1"/>
    </source>
</evidence>
<organism evidence="1 2">
    <name type="scientific">Corchorus capsularis</name>
    <name type="common">Jute</name>
    <dbReference type="NCBI Taxonomy" id="210143"/>
    <lineage>
        <taxon>Eukaryota</taxon>
        <taxon>Viridiplantae</taxon>
        <taxon>Streptophyta</taxon>
        <taxon>Embryophyta</taxon>
        <taxon>Tracheophyta</taxon>
        <taxon>Spermatophyta</taxon>
        <taxon>Magnoliopsida</taxon>
        <taxon>eudicotyledons</taxon>
        <taxon>Gunneridae</taxon>
        <taxon>Pentapetalae</taxon>
        <taxon>rosids</taxon>
        <taxon>malvids</taxon>
        <taxon>Malvales</taxon>
        <taxon>Malvaceae</taxon>
        <taxon>Grewioideae</taxon>
        <taxon>Apeibeae</taxon>
        <taxon>Corchorus</taxon>
    </lineage>
</organism>
<reference evidence="1 2" key="1">
    <citation type="submission" date="2013-09" db="EMBL/GenBank/DDBJ databases">
        <title>Corchorus capsularis genome sequencing.</title>
        <authorList>
            <person name="Alam M."/>
            <person name="Haque M.S."/>
            <person name="Islam M.S."/>
            <person name="Emdad E.M."/>
            <person name="Islam M.M."/>
            <person name="Ahmed B."/>
            <person name="Halim A."/>
            <person name="Hossen Q.M.M."/>
            <person name="Hossain M.Z."/>
            <person name="Ahmed R."/>
            <person name="Khan M.M."/>
            <person name="Islam R."/>
            <person name="Rashid M.M."/>
            <person name="Khan S.A."/>
            <person name="Rahman M.S."/>
            <person name="Alam M."/>
        </authorList>
    </citation>
    <scope>NUCLEOTIDE SEQUENCE [LARGE SCALE GENOMIC DNA]</scope>
    <source>
        <strain evidence="2">cv. CVL-1</strain>
        <tissue evidence="1">Whole seedling</tissue>
    </source>
</reference>
<name>A0A1R3HAJ4_COCAP</name>
<protein>
    <submittedName>
        <fullName evidence="1">Uncharacterized protein</fullName>
    </submittedName>
</protein>
<proteinExistence type="predicted"/>
<keyword evidence="2" id="KW-1185">Reference proteome</keyword>
<accession>A0A1R3HAJ4</accession>
<gene>
    <name evidence="1" type="ORF">CCACVL1_20651</name>
</gene>
<evidence type="ECO:0000313" key="2">
    <source>
        <dbReference type="Proteomes" id="UP000188268"/>
    </source>
</evidence>
<dbReference type="Gramene" id="OMO67276">
    <property type="protein sequence ID" value="OMO67276"/>
    <property type="gene ID" value="CCACVL1_20651"/>
</dbReference>
<comment type="caution">
    <text evidence="1">The sequence shown here is derived from an EMBL/GenBank/DDBJ whole genome shotgun (WGS) entry which is preliminary data.</text>
</comment>
<dbReference type="EMBL" id="AWWV01012433">
    <property type="protein sequence ID" value="OMO67276.1"/>
    <property type="molecule type" value="Genomic_DNA"/>
</dbReference>
<dbReference type="AlphaFoldDB" id="A0A1R3HAJ4"/>
<sequence length="58" mass="6751">MEKEDRLRNWEALIRPHRTAIAISRFQTNSKRDFNLIMTSNQIPPPPQCGAFRLSTPV</sequence>